<gene>
    <name evidence="1" type="ORF">MB901379_04353</name>
</gene>
<name>A0A447GJV6_9MYCO</name>
<organism evidence="1 2">
    <name type="scientific">Mycobacterium basiliense</name>
    <dbReference type="NCBI Taxonomy" id="2094119"/>
    <lineage>
        <taxon>Bacteria</taxon>
        <taxon>Bacillati</taxon>
        <taxon>Actinomycetota</taxon>
        <taxon>Actinomycetes</taxon>
        <taxon>Mycobacteriales</taxon>
        <taxon>Mycobacteriaceae</taxon>
        <taxon>Mycobacterium</taxon>
    </lineage>
</organism>
<dbReference type="AlphaFoldDB" id="A0A447GJV6"/>
<protein>
    <submittedName>
        <fullName evidence="1">Uncharacterized protein</fullName>
    </submittedName>
</protein>
<keyword evidence="2" id="KW-1185">Reference proteome</keyword>
<dbReference type="Proteomes" id="UP000269998">
    <property type="component" value="Chromosome"/>
</dbReference>
<dbReference type="KEGG" id="mbai:MB901379_04353"/>
<reference evidence="2" key="1">
    <citation type="submission" date="2018-02" db="EMBL/GenBank/DDBJ databases">
        <authorList>
            <person name="Seth-Smith MB H."/>
            <person name="Seth-Smith H."/>
        </authorList>
    </citation>
    <scope>NUCLEOTIDE SEQUENCE [LARGE SCALE GENOMIC DNA]</scope>
</reference>
<dbReference type="RefSeq" id="WP_158018375.1">
    <property type="nucleotide sequence ID" value="NZ_CBCSKE010000008.1"/>
</dbReference>
<evidence type="ECO:0000313" key="2">
    <source>
        <dbReference type="Proteomes" id="UP000269998"/>
    </source>
</evidence>
<sequence length="128" mass="13216" precursor="true">MTDGAATFNHPQQATRRSIVGRLPRVLLGIAAGATVMVAAPANADPGEGSGPSYQLGYNKAVEDGRYTVTRLRAMGFPDAATVISGQTHNVCARELASVREVDGVNDEDFLRGCASGVQSLVITGVAG</sequence>
<accession>A0A447GJV6</accession>
<dbReference type="EMBL" id="LR130759">
    <property type="protein sequence ID" value="VDM90744.1"/>
    <property type="molecule type" value="Genomic_DNA"/>
</dbReference>
<proteinExistence type="predicted"/>
<evidence type="ECO:0000313" key="1">
    <source>
        <dbReference type="EMBL" id="VDM90744.1"/>
    </source>
</evidence>
<dbReference type="OrthoDB" id="4751889at2"/>